<feature type="transmembrane region" description="Helical" evidence="8">
    <location>
        <begin position="74"/>
        <end position="95"/>
    </location>
</feature>
<comment type="subcellular location">
    <subcellularLocation>
        <location evidence="1">Endomembrane system</location>
        <topology evidence="1">Multi-pass membrane protein</topology>
    </subcellularLocation>
</comment>
<evidence type="ECO:0000256" key="2">
    <source>
        <dbReference type="ARBA" id="ARBA00022448"/>
    </source>
</evidence>
<dbReference type="GO" id="GO:0012505">
    <property type="term" value="C:endomembrane system"/>
    <property type="evidence" value="ECO:0007669"/>
    <property type="project" value="UniProtKB-SubCell"/>
</dbReference>
<reference evidence="10" key="2">
    <citation type="submission" date="2022-03" db="EMBL/GenBank/DDBJ databases">
        <title>Draft title - Genomic analysis of global carrot germplasm unveils the trajectory of domestication and the origin of high carotenoid orange carrot.</title>
        <authorList>
            <person name="Iorizzo M."/>
            <person name="Ellison S."/>
            <person name="Senalik D."/>
            <person name="Macko-Podgorni A."/>
            <person name="Grzebelus D."/>
            <person name="Bostan H."/>
            <person name="Rolling W."/>
            <person name="Curaba J."/>
            <person name="Simon P."/>
        </authorList>
    </citation>
    <scope>NUCLEOTIDE SEQUENCE</scope>
    <source>
        <tissue evidence="10">Leaf</tissue>
    </source>
</reference>
<dbReference type="AlphaFoldDB" id="A0AAF1AT12"/>
<organism evidence="10 11">
    <name type="scientific">Daucus carota subsp. sativus</name>
    <name type="common">Carrot</name>
    <dbReference type="NCBI Taxonomy" id="79200"/>
    <lineage>
        <taxon>Eukaryota</taxon>
        <taxon>Viridiplantae</taxon>
        <taxon>Streptophyta</taxon>
        <taxon>Embryophyta</taxon>
        <taxon>Tracheophyta</taxon>
        <taxon>Spermatophyta</taxon>
        <taxon>Magnoliopsida</taxon>
        <taxon>eudicotyledons</taxon>
        <taxon>Gunneridae</taxon>
        <taxon>Pentapetalae</taxon>
        <taxon>asterids</taxon>
        <taxon>campanulids</taxon>
        <taxon>Apiales</taxon>
        <taxon>Apiaceae</taxon>
        <taxon>Apioideae</taxon>
        <taxon>Scandiceae</taxon>
        <taxon>Daucinae</taxon>
        <taxon>Daucus</taxon>
        <taxon>Daucus sect. Daucus</taxon>
    </lineage>
</organism>
<evidence type="ECO:0000313" key="10">
    <source>
        <dbReference type="EMBL" id="WOG91336.1"/>
    </source>
</evidence>
<keyword evidence="6" id="KW-0406">Ion transport</keyword>
<reference evidence="10" key="1">
    <citation type="journal article" date="2016" name="Nat. Genet.">
        <title>A high-quality carrot genome assembly provides new insights into carotenoid accumulation and asterid genome evolution.</title>
        <authorList>
            <person name="Iorizzo M."/>
            <person name="Ellison S."/>
            <person name="Senalik D."/>
            <person name="Zeng P."/>
            <person name="Satapoomin P."/>
            <person name="Huang J."/>
            <person name="Bowman M."/>
            <person name="Iovene M."/>
            <person name="Sanseverino W."/>
            <person name="Cavagnaro P."/>
            <person name="Yildiz M."/>
            <person name="Macko-Podgorni A."/>
            <person name="Moranska E."/>
            <person name="Grzebelus E."/>
            <person name="Grzebelus D."/>
            <person name="Ashrafi H."/>
            <person name="Zheng Z."/>
            <person name="Cheng S."/>
            <person name="Spooner D."/>
            <person name="Van Deynze A."/>
            <person name="Simon P."/>
        </authorList>
    </citation>
    <scope>NUCLEOTIDE SEQUENCE</scope>
    <source>
        <tissue evidence="10">Leaf</tissue>
    </source>
</reference>
<keyword evidence="4 8" id="KW-0812">Transmembrane</keyword>
<protein>
    <recommendedName>
        <fullName evidence="9">Sodium/calcium exchanger membrane region domain-containing protein</fullName>
    </recommendedName>
</protein>
<dbReference type="InterPro" id="IPR004837">
    <property type="entry name" value="NaCa_Exmemb"/>
</dbReference>
<keyword evidence="11" id="KW-1185">Reference proteome</keyword>
<evidence type="ECO:0000256" key="3">
    <source>
        <dbReference type="ARBA" id="ARBA00022449"/>
    </source>
</evidence>
<proteinExistence type="predicted"/>
<evidence type="ECO:0000259" key="9">
    <source>
        <dbReference type="Pfam" id="PF01699"/>
    </source>
</evidence>
<evidence type="ECO:0000256" key="6">
    <source>
        <dbReference type="ARBA" id="ARBA00023065"/>
    </source>
</evidence>
<evidence type="ECO:0000256" key="5">
    <source>
        <dbReference type="ARBA" id="ARBA00022989"/>
    </source>
</evidence>
<dbReference type="PANTHER" id="PTHR31503:SF42">
    <property type="entry name" value="VACUOLAR CATION_PROTON EXCHANGER"/>
    <property type="match status" value="1"/>
</dbReference>
<evidence type="ECO:0000256" key="8">
    <source>
        <dbReference type="SAM" id="Phobius"/>
    </source>
</evidence>
<feature type="transmembrane region" description="Helical" evidence="8">
    <location>
        <begin position="107"/>
        <end position="125"/>
    </location>
</feature>
<name>A0AAF1AT12_DAUCS</name>
<keyword evidence="3" id="KW-0050">Antiport</keyword>
<dbReference type="EMBL" id="CP093345">
    <property type="protein sequence ID" value="WOG91336.1"/>
    <property type="molecule type" value="Genomic_DNA"/>
</dbReference>
<dbReference type="Proteomes" id="UP000077755">
    <property type="component" value="Chromosome 3"/>
</dbReference>
<keyword evidence="5 8" id="KW-1133">Transmembrane helix</keyword>
<dbReference type="GO" id="GO:0006874">
    <property type="term" value="P:intracellular calcium ion homeostasis"/>
    <property type="evidence" value="ECO:0007669"/>
    <property type="project" value="TreeGrafter"/>
</dbReference>
<feature type="transmembrane region" description="Helical" evidence="8">
    <location>
        <begin position="34"/>
        <end position="54"/>
    </location>
</feature>
<evidence type="ECO:0000256" key="7">
    <source>
        <dbReference type="ARBA" id="ARBA00023136"/>
    </source>
</evidence>
<dbReference type="GO" id="GO:0009705">
    <property type="term" value="C:plant-type vacuole membrane"/>
    <property type="evidence" value="ECO:0007669"/>
    <property type="project" value="TreeGrafter"/>
</dbReference>
<dbReference type="InterPro" id="IPR004713">
    <property type="entry name" value="CaH_exchang"/>
</dbReference>
<evidence type="ECO:0000256" key="1">
    <source>
        <dbReference type="ARBA" id="ARBA00004127"/>
    </source>
</evidence>
<accession>A0AAF1AT12</accession>
<sequence>MCGLDLKMYLLLLILISTCVFSLYVHAKRDASDSWGISVGFISIILLPIVGNAAEHAGSVIFALENKLDISLGVSLGSATQISVFIPLCVLVGWIMGFPMDLDFGRLQTASLAFAILIIFFQPSASCDRNLEALSLFIIVIPFPNLMKSRGYRNILYSSLLHKNFVYNIIVRTT</sequence>
<keyword evidence="7 8" id="KW-0472">Membrane</keyword>
<evidence type="ECO:0000313" key="11">
    <source>
        <dbReference type="Proteomes" id="UP000077755"/>
    </source>
</evidence>
<dbReference type="Gene3D" id="1.20.1420.30">
    <property type="entry name" value="NCX, central ion-binding region"/>
    <property type="match status" value="1"/>
</dbReference>
<dbReference type="Pfam" id="PF01699">
    <property type="entry name" value="Na_Ca_ex"/>
    <property type="match status" value="1"/>
</dbReference>
<gene>
    <name evidence="10" type="ORF">DCAR_0310585</name>
</gene>
<keyword evidence="2" id="KW-0813">Transport</keyword>
<feature type="domain" description="Sodium/calcium exchanger membrane region" evidence="9">
    <location>
        <begin position="10"/>
        <end position="124"/>
    </location>
</feature>
<dbReference type="GO" id="GO:0015369">
    <property type="term" value="F:calcium:proton antiporter activity"/>
    <property type="evidence" value="ECO:0007669"/>
    <property type="project" value="UniProtKB-ARBA"/>
</dbReference>
<dbReference type="PANTHER" id="PTHR31503">
    <property type="entry name" value="VACUOLAR CALCIUM ION TRANSPORTER"/>
    <property type="match status" value="1"/>
</dbReference>
<dbReference type="InterPro" id="IPR044880">
    <property type="entry name" value="NCX_ion-bd_dom_sf"/>
</dbReference>
<evidence type="ECO:0000256" key="4">
    <source>
        <dbReference type="ARBA" id="ARBA00022692"/>
    </source>
</evidence>
<feature type="transmembrane region" description="Helical" evidence="8">
    <location>
        <begin position="6"/>
        <end position="27"/>
    </location>
</feature>